<name>A0A915DZ91_9BILA</name>
<dbReference type="CDD" id="cd00167">
    <property type="entry name" value="SANT"/>
    <property type="match status" value="1"/>
</dbReference>
<feature type="domain" description="Myb-like" evidence="2">
    <location>
        <begin position="189"/>
        <end position="236"/>
    </location>
</feature>
<comment type="subcellular location">
    <subcellularLocation>
        <location evidence="1">Nucleus</location>
    </subcellularLocation>
</comment>
<dbReference type="SMART" id="SM00717">
    <property type="entry name" value="SANT"/>
    <property type="match status" value="1"/>
</dbReference>
<evidence type="ECO:0000256" key="1">
    <source>
        <dbReference type="ARBA" id="ARBA00004123"/>
    </source>
</evidence>
<keyword evidence="3" id="KW-1185">Reference proteome</keyword>
<dbReference type="Pfam" id="PF13921">
    <property type="entry name" value="Myb_DNA-bind_6"/>
    <property type="match status" value="1"/>
</dbReference>
<reference evidence="4" key="1">
    <citation type="submission" date="2022-11" db="UniProtKB">
        <authorList>
            <consortium name="WormBaseParasite"/>
        </authorList>
    </citation>
    <scope>IDENTIFICATION</scope>
</reference>
<organism evidence="3 4">
    <name type="scientific">Ditylenchus dipsaci</name>
    <dbReference type="NCBI Taxonomy" id="166011"/>
    <lineage>
        <taxon>Eukaryota</taxon>
        <taxon>Metazoa</taxon>
        <taxon>Ecdysozoa</taxon>
        <taxon>Nematoda</taxon>
        <taxon>Chromadorea</taxon>
        <taxon>Rhabditida</taxon>
        <taxon>Tylenchina</taxon>
        <taxon>Tylenchomorpha</taxon>
        <taxon>Sphaerularioidea</taxon>
        <taxon>Anguinidae</taxon>
        <taxon>Anguininae</taxon>
        <taxon>Ditylenchus</taxon>
    </lineage>
</organism>
<accession>A0A915DZ91</accession>
<evidence type="ECO:0000313" key="4">
    <source>
        <dbReference type="WBParaSite" id="jg25032"/>
    </source>
</evidence>
<dbReference type="InterPro" id="IPR001005">
    <property type="entry name" value="SANT/Myb"/>
</dbReference>
<protein>
    <submittedName>
        <fullName evidence="4">Myb-like domain-containing protein</fullName>
    </submittedName>
</protein>
<sequence length="484" mass="57281">MGRAWIGRKKFKKLRIEGVDKREKVAVAEDHSKRAVDVNYAYDYIERREQTDSKIGDEVHMLSGIYSAHMLNYSKPSEPEAEDVGEQTERAMLRLPEDGGIFVDGIPFHHYVLSALKEKHIIRLKQNAPLYVSAATATEQLEEHRERIRFCQVNRFRPWMCKRLLDRTCVQVFRRCYILFHCANQALGDTRPWKRGDDKALIEMVETHSKGFEEIGIELKRTRFSCRTRYKKLKASEEDVSYGEWEPIEIAKFYKFLCDNMSRHPVLVATIPRYAYYEEQVQWDSEELAFLQRSIRQRQAKWEELKRKFCEAKERLRTDFIKEVEKAVIPDSTRILENVRVKKRTLKISAKQIACCIDALLAQQPDVLHMRHFNKELYWKSICFGLTTMEFADLLSEVKDPVKRVMHRISYILFACRFTGLFDTLPPDQDIIRVKLQIIAKVLRKEDKFKIKKRVLRKHIRHFISTNGWTPRKKIVFVDKSAKE</sequence>
<dbReference type="WBParaSite" id="jg25032">
    <property type="protein sequence ID" value="jg25032"/>
    <property type="gene ID" value="jg25032"/>
</dbReference>
<dbReference type="Proteomes" id="UP000887574">
    <property type="component" value="Unplaced"/>
</dbReference>
<evidence type="ECO:0000259" key="2">
    <source>
        <dbReference type="SMART" id="SM00717"/>
    </source>
</evidence>
<dbReference type="AlphaFoldDB" id="A0A915DZ91"/>
<dbReference type="GO" id="GO:0005634">
    <property type="term" value="C:nucleus"/>
    <property type="evidence" value="ECO:0007669"/>
    <property type="project" value="UniProtKB-SubCell"/>
</dbReference>
<proteinExistence type="predicted"/>
<evidence type="ECO:0000313" key="3">
    <source>
        <dbReference type="Proteomes" id="UP000887574"/>
    </source>
</evidence>
<dbReference type="InterPro" id="IPR009057">
    <property type="entry name" value="Homeodomain-like_sf"/>
</dbReference>
<dbReference type="SUPFAM" id="SSF46689">
    <property type="entry name" value="Homeodomain-like"/>
    <property type="match status" value="1"/>
</dbReference>